<keyword evidence="2" id="KW-1185">Reference proteome</keyword>
<proteinExistence type="predicted"/>
<dbReference type="Proteomes" id="UP000236738">
    <property type="component" value="Unassembled WGS sequence"/>
</dbReference>
<protein>
    <recommendedName>
        <fullName evidence="3">Lipocalin-like domain-containing protein</fullName>
    </recommendedName>
</protein>
<name>A0A1H6ASW3_9FLAO</name>
<accession>A0A1H6ASW3</accession>
<dbReference type="OrthoDB" id="794255at2"/>
<dbReference type="AlphaFoldDB" id="A0A1H6ASW3"/>
<evidence type="ECO:0000313" key="1">
    <source>
        <dbReference type="EMBL" id="SEG51264.1"/>
    </source>
</evidence>
<dbReference type="RefSeq" id="WP_103914431.1">
    <property type="nucleotide sequence ID" value="NZ_FNUS01000006.1"/>
</dbReference>
<sequence length="132" mass="15778">MKKVLYIIILLFYTLVSSQIVSNSKINFENLYGKWIFLNFFKGEFKSIGKLSKDEYQSNFGTPFQIYEKSGQFMSNQGDYSDRGKFLIDKQNKIIKEIYNKGDTLKLKVKYLTERYLVLSTQDNYNYFYRKN</sequence>
<reference evidence="2" key="1">
    <citation type="submission" date="2016-10" db="EMBL/GenBank/DDBJ databases">
        <authorList>
            <person name="Varghese N."/>
            <person name="Submissions S."/>
        </authorList>
    </citation>
    <scope>NUCLEOTIDE SEQUENCE [LARGE SCALE GENOMIC DNA]</scope>
    <source>
        <strain evidence="2">DSM 21580</strain>
    </source>
</reference>
<evidence type="ECO:0000313" key="2">
    <source>
        <dbReference type="Proteomes" id="UP000236738"/>
    </source>
</evidence>
<organism evidence="1 2">
    <name type="scientific">Halpernia humi</name>
    <dbReference type="NCBI Taxonomy" id="493375"/>
    <lineage>
        <taxon>Bacteria</taxon>
        <taxon>Pseudomonadati</taxon>
        <taxon>Bacteroidota</taxon>
        <taxon>Flavobacteriia</taxon>
        <taxon>Flavobacteriales</taxon>
        <taxon>Weeksellaceae</taxon>
        <taxon>Chryseobacterium group</taxon>
        <taxon>Halpernia</taxon>
    </lineage>
</organism>
<evidence type="ECO:0008006" key="3">
    <source>
        <dbReference type="Google" id="ProtNLM"/>
    </source>
</evidence>
<gene>
    <name evidence="1" type="ORF">SAMN05421847_2581</name>
</gene>
<dbReference type="EMBL" id="FNUS01000006">
    <property type="protein sequence ID" value="SEG51264.1"/>
    <property type="molecule type" value="Genomic_DNA"/>
</dbReference>